<keyword evidence="9" id="KW-0732">Signal</keyword>
<keyword evidence="7 18" id="KW-0808">Transferase</keyword>
<evidence type="ECO:0000256" key="5">
    <source>
        <dbReference type="ARBA" id="ARBA00022519"/>
    </source>
</evidence>
<evidence type="ECO:0000256" key="20">
    <source>
        <dbReference type="RuleBase" id="RU363002"/>
    </source>
</evidence>
<evidence type="ECO:0000256" key="9">
    <source>
        <dbReference type="ARBA" id="ARBA00022729"/>
    </source>
</evidence>
<evidence type="ECO:0000256" key="12">
    <source>
        <dbReference type="ARBA" id="ARBA00023136"/>
    </source>
</evidence>
<sequence length="339" mass="37249">MLRRLIQPISVAALAAALMGCFNSSESVVEIYGSTMGSTYSIKWVSDANTPAEQEVKQQLDEMLEDFEEVASTWRPNSLLSRFNAAPAGTCQDMPTSILELVELADTLHEQSEGSFDITLGPLMRLWGFHGDEEPRIPEATAIAAAMERTGQEFLHVSGQQLCKDRELELDISGLAAGYMVDRVAERLIAMGIESYMVELTGELRADGLKPGGLPWRIAVEEPRDESRVAQLVLPLRGYSVSTSGDYRNFFEQDGMRYSHTFDPVSGSPVLQDLAAVTVLHPSAAWADGLSTVLLVKGSEEGWKYALEHDLAALFVIREGDGFVSRSTPRFKALQQGEE</sequence>
<keyword evidence="10 18" id="KW-0274">FAD</keyword>
<gene>
    <name evidence="21" type="ORF">SAMN05216578_104163</name>
</gene>
<evidence type="ECO:0000256" key="13">
    <source>
        <dbReference type="ARBA" id="ARBA00023139"/>
    </source>
</evidence>
<dbReference type="GO" id="GO:0046872">
    <property type="term" value="F:metal ion binding"/>
    <property type="evidence" value="ECO:0007669"/>
    <property type="project" value="UniProtKB-UniRule"/>
</dbReference>
<evidence type="ECO:0000256" key="18">
    <source>
        <dbReference type="PIRNR" id="PIRNR006268"/>
    </source>
</evidence>
<dbReference type="Proteomes" id="UP000242815">
    <property type="component" value="Unassembled WGS sequence"/>
</dbReference>
<reference evidence="21 22" key="1">
    <citation type="submission" date="2016-10" db="EMBL/GenBank/DDBJ databases">
        <authorList>
            <person name="de Groot N.N."/>
        </authorList>
    </citation>
    <scope>NUCLEOTIDE SEQUENCE [LARGE SCALE GENOMIC DNA]</scope>
    <source>
        <strain evidence="21 22">JCM 18415</strain>
    </source>
</reference>
<comment type="cofactor">
    <cofactor evidence="19">
        <name>Mg(2+)</name>
        <dbReference type="ChEBI" id="CHEBI:18420"/>
    </cofactor>
    <cofactor evidence="19">
        <name>Mn(2+)</name>
        <dbReference type="ChEBI" id="CHEBI:29035"/>
    </cofactor>
    <text evidence="19">Magnesium. Can also use manganese.</text>
</comment>
<evidence type="ECO:0000256" key="17">
    <source>
        <dbReference type="ARBA" id="ARBA00060485"/>
    </source>
</evidence>
<dbReference type="PANTHER" id="PTHR30040:SF2">
    <property type="entry name" value="FAD:PROTEIN FMN TRANSFERASE"/>
    <property type="match status" value="1"/>
</dbReference>
<proteinExistence type="inferred from homology"/>
<evidence type="ECO:0000256" key="19">
    <source>
        <dbReference type="PIRSR" id="PIRSR006268-2"/>
    </source>
</evidence>
<keyword evidence="5 20" id="KW-0997">Cell inner membrane</keyword>
<keyword evidence="8 18" id="KW-0479">Metal-binding</keyword>
<organism evidence="21 22">
    <name type="scientific">Halopseudomonas formosensis</name>
    <dbReference type="NCBI Taxonomy" id="1002526"/>
    <lineage>
        <taxon>Bacteria</taxon>
        <taxon>Pseudomonadati</taxon>
        <taxon>Pseudomonadota</taxon>
        <taxon>Gammaproteobacteria</taxon>
        <taxon>Pseudomonadales</taxon>
        <taxon>Pseudomonadaceae</taxon>
        <taxon>Halopseudomonas</taxon>
    </lineage>
</organism>
<evidence type="ECO:0000313" key="22">
    <source>
        <dbReference type="Proteomes" id="UP000242815"/>
    </source>
</evidence>
<dbReference type="STRING" id="1002526.SAMN05216578_104163"/>
<feature type="binding site" evidence="19">
    <location>
        <position position="288"/>
    </location>
    <ligand>
        <name>Mg(2+)</name>
        <dbReference type="ChEBI" id="CHEBI:18420"/>
    </ligand>
</feature>
<dbReference type="PANTHER" id="PTHR30040">
    <property type="entry name" value="THIAMINE BIOSYNTHESIS LIPOPROTEIN APBE"/>
    <property type="match status" value="1"/>
</dbReference>
<evidence type="ECO:0000256" key="4">
    <source>
        <dbReference type="ARBA" id="ARBA00022475"/>
    </source>
</evidence>
<keyword evidence="4" id="KW-1003">Cell membrane</keyword>
<comment type="similarity">
    <text evidence="1 18 20">Belongs to the ApbE family.</text>
</comment>
<evidence type="ECO:0000256" key="6">
    <source>
        <dbReference type="ARBA" id="ARBA00022630"/>
    </source>
</evidence>
<evidence type="ECO:0000256" key="14">
    <source>
        <dbReference type="ARBA" id="ARBA00023288"/>
    </source>
</evidence>
<dbReference type="EC" id="2.7.1.180" evidence="2 18"/>
<dbReference type="PIRSF" id="PIRSF006268">
    <property type="entry name" value="ApbE"/>
    <property type="match status" value="1"/>
</dbReference>
<protein>
    <recommendedName>
        <fullName evidence="3 18">FAD:protein FMN transferase</fullName>
        <ecNumber evidence="2 18">2.7.1.180</ecNumber>
    </recommendedName>
    <alternativeName>
        <fullName evidence="15 18">Flavin transferase</fullName>
    </alternativeName>
</protein>
<dbReference type="PROSITE" id="PS51257">
    <property type="entry name" value="PROKAR_LIPOPROTEIN"/>
    <property type="match status" value="1"/>
</dbReference>
<dbReference type="FunFam" id="3.10.520.10:FF:000001">
    <property type="entry name" value="FAD:protein FMN transferase"/>
    <property type="match status" value="1"/>
</dbReference>
<evidence type="ECO:0000256" key="1">
    <source>
        <dbReference type="ARBA" id="ARBA00008282"/>
    </source>
</evidence>
<comment type="subcellular location">
    <subcellularLocation>
        <location evidence="17 20">Cell inner membrane</location>
        <topology evidence="17 20">Lipid-anchor</topology>
        <orientation evidence="17 20">Periplasmic side</orientation>
    </subcellularLocation>
</comment>
<accession>A0A1I6BJC0</accession>
<name>A0A1I6BJC0_9GAMM</name>
<dbReference type="GO" id="GO:0016740">
    <property type="term" value="F:transferase activity"/>
    <property type="evidence" value="ECO:0007669"/>
    <property type="project" value="UniProtKB-UniRule"/>
</dbReference>
<dbReference type="AlphaFoldDB" id="A0A1I6BJC0"/>
<feature type="binding site" evidence="19">
    <location>
        <position position="174"/>
    </location>
    <ligand>
        <name>Mg(2+)</name>
        <dbReference type="ChEBI" id="CHEBI:18420"/>
    </ligand>
</feature>
<evidence type="ECO:0000313" key="21">
    <source>
        <dbReference type="EMBL" id="SFQ81004.1"/>
    </source>
</evidence>
<evidence type="ECO:0000256" key="2">
    <source>
        <dbReference type="ARBA" id="ARBA00011955"/>
    </source>
</evidence>
<dbReference type="Pfam" id="PF02424">
    <property type="entry name" value="ApbE"/>
    <property type="match status" value="1"/>
</dbReference>
<dbReference type="InterPro" id="IPR024932">
    <property type="entry name" value="ApbE"/>
</dbReference>
<keyword evidence="14 20" id="KW-0449">Lipoprotein</keyword>
<dbReference type="Gene3D" id="3.10.520.10">
    <property type="entry name" value="ApbE-like domains"/>
    <property type="match status" value="1"/>
</dbReference>
<keyword evidence="13" id="KW-0564">Palmitate</keyword>
<evidence type="ECO:0000256" key="7">
    <source>
        <dbReference type="ARBA" id="ARBA00022679"/>
    </source>
</evidence>
<dbReference type="GO" id="GO:0005886">
    <property type="term" value="C:plasma membrane"/>
    <property type="evidence" value="ECO:0007669"/>
    <property type="project" value="UniProtKB-SubCell"/>
</dbReference>
<evidence type="ECO:0000256" key="16">
    <source>
        <dbReference type="ARBA" id="ARBA00048540"/>
    </source>
</evidence>
<dbReference type="EMBL" id="FOYD01000004">
    <property type="protein sequence ID" value="SFQ81004.1"/>
    <property type="molecule type" value="Genomic_DNA"/>
</dbReference>
<dbReference type="InterPro" id="IPR003374">
    <property type="entry name" value="ApbE-like_sf"/>
</dbReference>
<evidence type="ECO:0000256" key="10">
    <source>
        <dbReference type="ARBA" id="ARBA00022827"/>
    </source>
</evidence>
<comment type="catalytic activity">
    <reaction evidence="16 18 20">
        <text>L-threonyl-[protein] + FAD = FMN-L-threonyl-[protein] + AMP + H(+)</text>
        <dbReference type="Rhea" id="RHEA:36847"/>
        <dbReference type="Rhea" id="RHEA-COMP:11060"/>
        <dbReference type="Rhea" id="RHEA-COMP:11061"/>
        <dbReference type="ChEBI" id="CHEBI:15378"/>
        <dbReference type="ChEBI" id="CHEBI:30013"/>
        <dbReference type="ChEBI" id="CHEBI:57692"/>
        <dbReference type="ChEBI" id="CHEBI:74257"/>
        <dbReference type="ChEBI" id="CHEBI:456215"/>
        <dbReference type="EC" id="2.7.1.180"/>
    </reaction>
</comment>
<feature type="binding site" evidence="19">
    <location>
        <position position="292"/>
    </location>
    <ligand>
        <name>Mg(2+)</name>
        <dbReference type="ChEBI" id="CHEBI:18420"/>
    </ligand>
</feature>
<evidence type="ECO:0000256" key="11">
    <source>
        <dbReference type="ARBA" id="ARBA00022842"/>
    </source>
</evidence>
<keyword evidence="11 18" id="KW-0460">Magnesium</keyword>
<evidence type="ECO:0000256" key="3">
    <source>
        <dbReference type="ARBA" id="ARBA00016337"/>
    </source>
</evidence>
<evidence type="ECO:0000256" key="8">
    <source>
        <dbReference type="ARBA" id="ARBA00022723"/>
    </source>
</evidence>
<dbReference type="RefSeq" id="WP_090538579.1">
    <property type="nucleotide sequence ID" value="NZ_FOYD01000004.1"/>
</dbReference>
<keyword evidence="12" id="KW-0472">Membrane</keyword>
<keyword evidence="6 18" id="KW-0285">Flavoprotein</keyword>
<dbReference type="SUPFAM" id="SSF143631">
    <property type="entry name" value="ApbE-like"/>
    <property type="match status" value="1"/>
</dbReference>
<evidence type="ECO:0000256" key="15">
    <source>
        <dbReference type="ARBA" id="ARBA00031306"/>
    </source>
</evidence>
<comment type="function">
    <text evidence="20">Flavin transferase that catalyzes the transfer of the FMN moiety of FAD and its covalent binding to the hydroxyl group of a threonine residue in a target flavoprotein.</text>
</comment>
<dbReference type="OrthoDB" id="9778595at2"/>